<keyword evidence="6 9" id="KW-0418">Kinase</keyword>
<dbReference type="SUPFAM" id="SSF53067">
    <property type="entry name" value="Actin-like ATPase domain"/>
    <property type="match status" value="1"/>
</dbReference>
<evidence type="ECO:0000256" key="1">
    <source>
        <dbReference type="ARBA" id="ARBA00006479"/>
    </source>
</evidence>
<dbReference type="GO" id="GO:0006096">
    <property type="term" value="P:glycolytic process"/>
    <property type="evidence" value="ECO:0007669"/>
    <property type="project" value="InterPro"/>
</dbReference>
<sequence>MIADPKLLGIDLGGTTTKFAIMRPQGEIQQRWSIQTDVLNDGNNIIPNIIDSINHHLQLYQMSAKQFQGIGIGTPGSVDYQTGMVDSAFNLNWDRPMALKEQIELHTNIPVQVENDANVAALGERWLGAGKNADNVAFVTLGTGVGGGIIINGQIVHGQGGSAGEIGHMTINPQGYRCTCGKRGCLETVASATGIVHVARDYAQEYAGDSELKASLDNGDDLTAKDVFDLAKQNDPLALKVTHVVCDQLGLALSIVAVTINPQYIIIGGGVSNAGDFLLQRVRESYNRYVFSSVKKTTTLTLATLGNEAGVIGAASLILNK</sequence>
<dbReference type="InterPro" id="IPR049874">
    <property type="entry name" value="ROK_cs"/>
</dbReference>
<keyword evidence="4" id="KW-0808">Transferase</keyword>
<dbReference type="PROSITE" id="PS01125">
    <property type="entry name" value="ROK"/>
    <property type="match status" value="1"/>
</dbReference>
<dbReference type="InterPro" id="IPR043129">
    <property type="entry name" value="ATPase_NBD"/>
</dbReference>
<dbReference type="Proteomes" id="UP000033695">
    <property type="component" value="Unassembled WGS sequence"/>
</dbReference>
<evidence type="ECO:0000256" key="7">
    <source>
        <dbReference type="ARBA" id="ARBA00022840"/>
    </source>
</evidence>
<dbReference type="AlphaFoldDB" id="A0A0F4KVB7"/>
<evidence type="ECO:0000256" key="4">
    <source>
        <dbReference type="ARBA" id="ARBA00022679"/>
    </source>
</evidence>
<dbReference type="STRING" id="1218508.JG29_06110"/>
<keyword evidence="10" id="KW-1185">Reference proteome</keyword>
<protein>
    <recommendedName>
        <fullName evidence="3">Glucokinase</fullName>
        <ecNumber evidence="2">2.7.1.2</ecNumber>
    </recommendedName>
    <alternativeName>
        <fullName evidence="8">Glucose kinase</fullName>
    </alternativeName>
</protein>
<dbReference type="HOGENOM" id="CLU_036604_0_1_9"/>
<keyword evidence="5" id="KW-0547">Nucleotide-binding</keyword>
<dbReference type="GO" id="GO:0005737">
    <property type="term" value="C:cytoplasm"/>
    <property type="evidence" value="ECO:0007669"/>
    <property type="project" value="InterPro"/>
</dbReference>
<reference evidence="9 10" key="1">
    <citation type="submission" date="2014-12" db="EMBL/GenBank/DDBJ databases">
        <title>Comparative genomics of the lactic acid bacteria isolated from the honey bee gut.</title>
        <authorList>
            <person name="Ellegaard K.M."/>
            <person name="Tamarit D."/>
            <person name="Javelind E."/>
            <person name="Olofsson T."/>
            <person name="Andersson S.G."/>
            <person name="Vasquez A."/>
        </authorList>
    </citation>
    <scope>NUCLEOTIDE SEQUENCE [LARGE SCALE GENOMIC DNA]</scope>
    <source>
        <strain evidence="9 10">Hon2</strain>
    </source>
</reference>
<proteinExistence type="inferred from homology"/>
<dbReference type="PATRIC" id="fig|1218508.4.peg.626"/>
<organism evidence="9 10">
    <name type="scientific">Bombilactobacillus mellis</name>
    <dbReference type="NCBI Taxonomy" id="1218508"/>
    <lineage>
        <taxon>Bacteria</taxon>
        <taxon>Bacillati</taxon>
        <taxon>Bacillota</taxon>
        <taxon>Bacilli</taxon>
        <taxon>Lactobacillales</taxon>
        <taxon>Lactobacillaceae</taxon>
        <taxon>Bombilactobacillus</taxon>
    </lineage>
</organism>
<dbReference type="GO" id="GO:0005524">
    <property type="term" value="F:ATP binding"/>
    <property type="evidence" value="ECO:0007669"/>
    <property type="project" value="UniProtKB-KW"/>
</dbReference>
<dbReference type="EC" id="2.7.1.2" evidence="2"/>
<dbReference type="PANTHER" id="PTHR18964">
    <property type="entry name" value="ROK (REPRESSOR, ORF, KINASE) FAMILY"/>
    <property type="match status" value="1"/>
</dbReference>
<dbReference type="PANTHER" id="PTHR18964:SF149">
    <property type="entry name" value="BIFUNCTIONAL UDP-N-ACETYLGLUCOSAMINE 2-EPIMERASE_N-ACETYLMANNOSAMINE KINASE"/>
    <property type="match status" value="1"/>
</dbReference>
<dbReference type="EMBL" id="JXBZ01000005">
    <property type="protein sequence ID" value="KJY49161.1"/>
    <property type="molecule type" value="Genomic_DNA"/>
</dbReference>
<dbReference type="NCBIfam" id="TIGR00744">
    <property type="entry name" value="ROK_glcA_fam"/>
    <property type="match status" value="1"/>
</dbReference>
<evidence type="ECO:0000256" key="5">
    <source>
        <dbReference type="ARBA" id="ARBA00022741"/>
    </source>
</evidence>
<dbReference type="GO" id="GO:0004340">
    <property type="term" value="F:glucokinase activity"/>
    <property type="evidence" value="ECO:0007669"/>
    <property type="project" value="UniProtKB-EC"/>
</dbReference>
<comment type="caution">
    <text evidence="9">The sequence shown here is derived from an EMBL/GenBank/DDBJ whole genome shotgun (WGS) entry which is preliminary data.</text>
</comment>
<dbReference type="OrthoDB" id="9810372at2"/>
<dbReference type="RefSeq" id="WP_045922463.1">
    <property type="nucleotide sequence ID" value="NZ_JBHTHW010000003.1"/>
</dbReference>
<keyword evidence="7" id="KW-0067">ATP-binding</keyword>
<comment type="similarity">
    <text evidence="1">Belongs to the ROK (NagC/XylR) family.</text>
</comment>
<dbReference type="Gene3D" id="3.30.420.40">
    <property type="match status" value="2"/>
</dbReference>
<gene>
    <name evidence="9" type="primary">glcA</name>
    <name evidence="9" type="ORF">JG29_06110</name>
</gene>
<evidence type="ECO:0000313" key="10">
    <source>
        <dbReference type="Proteomes" id="UP000033695"/>
    </source>
</evidence>
<accession>A0A0F4KVB7</accession>
<name>A0A0F4KVB7_9LACO</name>
<evidence type="ECO:0000256" key="3">
    <source>
        <dbReference type="ARBA" id="ARBA00014701"/>
    </source>
</evidence>
<evidence type="ECO:0000256" key="8">
    <source>
        <dbReference type="ARBA" id="ARBA00032386"/>
    </source>
</evidence>
<dbReference type="Pfam" id="PF00480">
    <property type="entry name" value="ROK"/>
    <property type="match status" value="1"/>
</dbReference>
<dbReference type="InterPro" id="IPR000600">
    <property type="entry name" value="ROK"/>
</dbReference>
<evidence type="ECO:0000256" key="2">
    <source>
        <dbReference type="ARBA" id="ARBA00012323"/>
    </source>
</evidence>
<evidence type="ECO:0000256" key="6">
    <source>
        <dbReference type="ARBA" id="ARBA00022777"/>
    </source>
</evidence>
<evidence type="ECO:0000313" key="9">
    <source>
        <dbReference type="EMBL" id="KJY49161.1"/>
    </source>
</evidence>
<dbReference type="InterPro" id="IPR004654">
    <property type="entry name" value="ROK_glcA"/>
</dbReference>